<evidence type="ECO:0000313" key="1">
    <source>
        <dbReference type="EMBL" id="PIP16546.1"/>
    </source>
</evidence>
<feature type="non-terminal residue" evidence="1">
    <location>
        <position position="1"/>
    </location>
</feature>
<dbReference type="Pfam" id="PF03989">
    <property type="entry name" value="DNA_gyraseA_C"/>
    <property type="match status" value="4"/>
</dbReference>
<dbReference type="GO" id="GO:0005737">
    <property type="term" value="C:cytoplasm"/>
    <property type="evidence" value="ECO:0007669"/>
    <property type="project" value="TreeGrafter"/>
</dbReference>
<reference evidence="1 2" key="1">
    <citation type="submission" date="2017-09" db="EMBL/GenBank/DDBJ databases">
        <title>Depth-based differentiation of microbial function through sediment-hosted aquifers and enrichment of novel symbionts in the deep terrestrial subsurface.</title>
        <authorList>
            <person name="Probst A.J."/>
            <person name="Ladd B."/>
            <person name="Jarett J.K."/>
            <person name="Geller-Mcgrath D.E."/>
            <person name="Sieber C.M."/>
            <person name="Emerson J.B."/>
            <person name="Anantharaman K."/>
            <person name="Thomas B.C."/>
            <person name="Malmstrom R."/>
            <person name="Stieglmeier M."/>
            <person name="Klingl A."/>
            <person name="Woyke T."/>
            <person name="Ryan C.M."/>
            <person name="Banfield J.F."/>
        </authorList>
    </citation>
    <scope>NUCLEOTIDE SEQUENCE [LARGE SCALE GENOMIC DNA]</scope>
    <source>
        <strain evidence="1">CG23_combo_of_CG06-09_8_20_14_all_48_7</strain>
    </source>
</reference>
<comment type="caution">
    <text evidence="1">The sequence shown here is derived from an EMBL/GenBank/DDBJ whole genome shotgun (WGS) entry which is preliminary data.</text>
</comment>
<feature type="non-terminal residue" evidence="1">
    <location>
        <position position="185"/>
    </location>
</feature>
<dbReference type="InterPro" id="IPR035516">
    <property type="entry name" value="Gyrase/topoIV_suA_C"/>
</dbReference>
<dbReference type="GO" id="GO:0009330">
    <property type="term" value="C:DNA topoisomerase type II (double strand cut, ATP-hydrolyzing) complex"/>
    <property type="evidence" value="ECO:0007669"/>
    <property type="project" value="TreeGrafter"/>
</dbReference>
<dbReference type="GO" id="GO:0003918">
    <property type="term" value="F:DNA topoisomerase type II (double strand cut, ATP-hydrolyzing) activity"/>
    <property type="evidence" value="ECO:0007669"/>
    <property type="project" value="TreeGrafter"/>
</dbReference>
<name>A0A2G9YBE0_9BACT</name>
<dbReference type="InterPro" id="IPR006691">
    <property type="entry name" value="GyrA/parC_rep"/>
</dbReference>
<evidence type="ECO:0000313" key="2">
    <source>
        <dbReference type="Proteomes" id="UP000230392"/>
    </source>
</evidence>
<dbReference type="InterPro" id="IPR050220">
    <property type="entry name" value="Type_II_DNA_Topoisomerases"/>
</dbReference>
<dbReference type="EMBL" id="PCRF01000073">
    <property type="protein sequence ID" value="PIP16546.1"/>
    <property type="molecule type" value="Genomic_DNA"/>
</dbReference>
<dbReference type="Gene3D" id="2.120.10.90">
    <property type="entry name" value="DNA gyrase/topoisomerase IV, subunit A, C-terminal"/>
    <property type="match status" value="1"/>
</dbReference>
<protein>
    <submittedName>
        <fullName evidence="1">DNA gyrase subunit A</fullName>
    </submittedName>
</protein>
<organism evidence="1 2">
    <name type="scientific">bacterium (Candidatus Ratteibacteria) CG23_combo_of_CG06-09_8_20_14_all_48_7</name>
    <dbReference type="NCBI Taxonomy" id="2014292"/>
    <lineage>
        <taxon>Bacteria</taxon>
        <taxon>Candidatus Ratteibacteria</taxon>
    </lineage>
</organism>
<dbReference type="AlphaFoldDB" id="A0A2G9YBE0"/>
<dbReference type="GO" id="GO:0005524">
    <property type="term" value="F:ATP binding"/>
    <property type="evidence" value="ECO:0007669"/>
    <property type="project" value="InterPro"/>
</dbReference>
<proteinExistence type="predicted"/>
<dbReference type="GO" id="GO:0006265">
    <property type="term" value="P:DNA topological change"/>
    <property type="evidence" value="ECO:0007669"/>
    <property type="project" value="InterPro"/>
</dbReference>
<dbReference type="GO" id="GO:0003677">
    <property type="term" value="F:DNA binding"/>
    <property type="evidence" value="ECO:0007669"/>
    <property type="project" value="InterPro"/>
</dbReference>
<dbReference type="PANTHER" id="PTHR43493:SF5">
    <property type="entry name" value="DNA GYRASE SUBUNIT A, CHLOROPLASTIC_MITOCHONDRIAL"/>
    <property type="match status" value="1"/>
</dbReference>
<gene>
    <name evidence="1" type="ORF">COX46_01605</name>
</gene>
<accession>A0A2G9YBE0</accession>
<dbReference type="SUPFAM" id="SSF101904">
    <property type="entry name" value="GyrA/ParC C-terminal domain-like"/>
    <property type="match status" value="1"/>
</dbReference>
<sequence>LRDMVLANTLDYLLFFTNLGRVYWFLTYQIPEQSRQSKGRPIINMLRLQEEETVTAIIPIPDFTEGKFLFMATEKGVVKKTSLSAFSHPRAGGIIALSLNSGDHLAAVKLTDGTHNIFLTTRNGMAIRFAESDVRSMGRTAHGVHGIRLTSNNVVVGAETLKEPAPLLTVAEKGYGKRTLSNLYR</sequence>
<dbReference type="PANTHER" id="PTHR43493">
    <property type="entry name" value="DNA GYRASE/TOPOISOMERASE SUBUNIT A"/>
    <property type="match status" value="1"/>
</dbReference>
<dbReference type="Proteomes" id="UP000230392">
    <property type="component" value="Unassembled WGS sequence"/>
</dbReference>